<organism evidence="1 2">
    <name type="scientific">Escherichia coli</name>
    <dbReference type="NCBI Taxonomy" id="562"/>
    <lineage>
        <taxon>Bacteria</taxon>
        <taxon>Pseudomonadati</taxon>
        <taxon>Pseudomonadota</taxon>
        <taxon>Gammaproteobacteria</taxon>
        <taxon>Enterobacterales</taxon>
        <taxon>Enterobacteriaceae</taxon>
        <taxon>Escherichia</taxon>
    </lineage>
</organism>
<protein>
    <submittedName>
        <fullName evidence="1">Nuclease</fullName>
    </submittedName>
</protein>
<gene>
    <name evidence="1" type="ORF">G3W53_31045</name>
</gene>
<proteinExistence type="predicted"/>
<reference evidence="1 2" key="1">
    <citation type="submission" date="2020-02" db="EMBL/GenBank/DDBJ databases">
        <authorList>
            <person name="Subbiah M."/>
            <person name="Call D."/>
        </authorList>
    </citation>
    <scope>NUCLEOTIDE SEQUENCE [LARGE SCALE GENOMIC DNA]</scope>
    <source>
        <strain evidence="1 2">8375wB1</strain>
    </source>
</reference>
<evidence type="ECO:0000313" key="2">
    <source>
        <dbReference type="Proteomes" id="UP000471360"/>
    </source>
</evidence>
<feature type="non-terminal residue" evidence="1">
    <location>
        <position position="1"/>
    </location>
</feature>
<dbReference type="EMBL" id="JAAGYP010000726">
    <property type="protein sequence ID" value="NEN74353.1"/>
    <property type="molecule type" value="Genomic_DNA"/>
</dbReference>
<feature type="non-terminal residue" evidence="1">
    <location>
        <position position="174"/>
    </location>
</feature>
<sequence>LYVKGKSNPKAPDEVNVTFSGKGGSFTAVFIKDQKALIHGFRPRARITIRKQDIDESQFEIDTGIKIIPGSPQDLSALTVLLNEEESFARAIELIAAPEDVQVQEPLTLQLKDTFARLDRQKLEPSLIEVLEIPTVKLWRAILDTETESYPNIEISGEVVPVADAHGELLLPYS</sequence>
<dbReference type="Proteomes" id="UP000471360">
    <property type="component" value="Unassembled WGS sequence"/>
</dbReference>
<evidence type="ECO:0000313" key="1">
    <source>
        <dbReference type="EMBL" id="NEN74353.1"/>
    </source>
</evidence>
<accession>A0A8T6QK96</accession>
<name>A0A8T6QK96_ECOLX</name>
<dbReference type="AlphaFoldDB" id="A0A8T6QK96"/>
<comment type="caution">
    <text evidence="1">The sequence shown here is derived from an EMBL/GenBank/DDBJ whole genome shotgun (WGS) entry which is preliminary data.</text>
</comment>